<protein>
    <submittedName>
        <fullName evidence="8">Cobalt transporter</fullName>
    </submittedName>
</protein>
<evidence type="ECO:0000256" key="7">
    <source>
        <dbReference type="SAM" id="Phobius"/>
    </source>
</evidence>
<feature type="transmembrane region" description="Helical" evidence="7">
    <location>
        <begin position="143"/>
        <end position="163"/>
    </location>
</feature>
<evidence type="ECO:0000256" key="2">
    <source>
        <dbReference type="ARBA" id="ARBA00022448"/>
    </source>
</evidence>
<dbReference type="Pfam" id="PF01891">
    <property type="entry name" value="CbiM"/>
    <property type="match status" value="1"/>
</dbReference>
<evidence type="ECO:0000313" key="8">
    <source>
        <dbReference type="EMBL" id="GLT24273.1"/>
    </source>
</evidence>
<feature type="transmembrane region" description="Helical" evidence="7">
    <location>
        <begin position="175"/>
        <end position="195"/>
    </location>
</feature>
<organism evidence="8 9">
    <name type="scientific">Zoogloea oryzae</name>
    <dbReference type="NCBI Taxonomy" id="310767"/>
    <lineage>
        <taxon>Bacteria</taxon>
        <taxon>Pseudomonadati</taxon>
        <taxon>Pseudomonadota</taxon>
        <taxon>Betaproteobacteria</taxon>
        <taxon>Rhodocyclales</taxon>
        <taxon>Zoogloeaceae</taxon>
        <taxon>Zoogloea</taxon>
    </lineage>
</organism>
<reference evidence="9" key="1">
    <citation type="journal article" date="2019" name="Int. J. Syst. Evol. Microbiol.">
        <title>The Global Catalogue of Microorganisms (GCM) 10K type strain sequencing project: providing services to taxonomists for standard genome sequencing and annotation.</title>
        <authorList>
            <consortium name="The Broad Institute Genomics Platform"/>
            <consortium name="The Broad Institute Genome Sequencing Center for Infectious Disease"/>
            <person name="Wu L."/>
            <person name="Ma J."/>
        </authorList>
    </citation>
    <scope>NUCLEOTIDE SEQUENCE [LARGE SCALE GENOMIC DNA]</scope>
    <source>
        <strain evidence="9">NBRC 102407</strain>
    </source>
</reference>
<keyword evidence="3" id="KW-1003">Cell membrane</keyword>
<evidence type="ECO:0000256" key="1">
    <source>
        <dbReference type="ARBA" id="ARBA00004651"/>
    </source>
</evidence>
<feature type="transmembrane region" description="Helical" evidence="7">
    <location>
        <begin position="101"/>
        <end position="122"/>
    </location>
</feature>
<feature type="transmembrane region" description="Helical" evidence="7">
    <location>
        <begin position="37"/>
        <end position="60"/>
    </location>
</feature>
<feature type="transmembrane region" description="Helical" evidence="7">
    <location>
        <begin position="72"/>
        <end position="95"/>
    </location>
</feature>
<keyword evidence="6 7" id="KW-0472">Membrane</keyword>
<dbReference type="EMBL" id="BSPX01000081">
    <property type="protein sequence ID" value="GLT24273.1"/>
    <property type="molecule type" value="Genomic_DNA"/>
</dbReference>
<comment type="subcellular location">
    <subcellularLocation>
        <location evidence="1">Cell membrane</location>
        <topology evidence="1">Multi-pass membrane protein</topology>
    </subcellularLocation>
</comment>
<name>A0ABQ6FF97_9RHOO</name>
<dbReference type="InterPro" id="IPR002751">
    <property type="entry name" value="CbiM/NikMN"/>
</dbReference>
<evidence type="ECO:0000256" key="4">
    <source>
        <dbReference type="ARBA" id="ARBA00022692"/>
    </source>
</evidence>
<evidence type="ECO:0000256" key="3">
    <source>
        <dbReference type="ARBA" id="ARBA00022475"/>
    </source>
</evidence>
<keyword evidence="4 7" id="KW-0812">Transmembrane</keyword>
<dbReference type="Gene3D" id="1.10.1760.20">
    <property type="match status" value="1"/>
</dbReference>
<evidence type="ECO:0000313" key="9">
    <source>
        <dbReference type="Proteomes" id="UP001157167"/>
    </source>
</evidence>
<comment type="caution">
    <text evidence="8">The sequence shown here is derived from an EMBL/GenBank/DDBJ whole genome shotgun (WGS) entry which is preliminary data.</text>
</comment>
<keyword evidence="5 7" id="KW-1133">Transmembrane helix</keyword>
<keyword evidence="9" id="KW-1185">Reference proteome</keyword>
<dbReference type="Proteomes" id="UP001157167">
    <property type="component" value="Unassembled WGS sequence"/>
</dbReference>
<proteinExistence type="predicted"/>
<accession>A0ABQ6FF97</accession>
<feature type="transmembrane region" description="Helical" evidence="7">
    <location>
        <begin position="7"/>
        <end position="25"/>
    </location>
</feature>
<sequence>MHIEPGYVASAKILAANAAAVALLGSQSVHLLKAPQLIVRSLIAAVAFTLFMQAFHLPVGPSELHFLGAMPLYLALGFVPTLFGFALGLLAQGLLFAPADLLHLGVNTLSLALPLVLVHATLGQRLRAADAQPTLRSILKLDAAFYGGVTLMVGFWLAIGEVATPLSAWLSFASSYAAIVAVEPILTLLTVHAIARRQHSAVVRLCFQPQAV</sequence>
<evidence type="ECO:0000256" key="6">
    <source>
        <dbReference type="ARBA" id="ARBA00023136"/>
    </source>
</evidence>
<keyword evidence="2" id="KW-0813">Transport</keyword>
<gene>
    <name evidence="8" type="ORF">GCM10007933_37490</name>
</gene>
<dbReference type="RefSeq" id="WP_284189434.1">
    <property type="nucleotide sequence ID" value="NZ_BSPX01000081.1"/>
</dbReference>
<evidence type="ECO:0000256" key="5">
    <source>
        <dbReference type="ARBA" id="ARBA00022989"/>
    </source>
</evidence>